<keyword evidence="1" id="KW-0732">Signal</keyword>
<accession>A0AAD3SHU4</accession>
<dbReference type="AlphaFoldDB" id="A0AAD3SHU4"/>
<gene>
    <name evidence="2" type="ORF">Nepgr_012951</name>
</gene>
<evidence type="ECO:0000313" key="2">
    <source>
        <dbReference type="EMBL" id="GMH11110.1"/>
    </source>
</evidence>
<evidence type="ECO:0000313" key="3">
    <source>
        <dbReference type="Proteomes" id="UP001279734"/>
    </source>
</evidence>
<dbReference type="Proteomes" id="UP001279734">
    <property type="component" value="Unassembled WGS sequence"/>
</dbReference>
<name>A0AAD3SHU4_NEPGR</name>
<organism evidence="2 3">
    <name type="scientific">Nepenthes gracilis</name>
    <name type="common">Slender pitcher plant</name>
    <dbReference type="NCBI Taxonomy" id="150966"/>
    <lineage>
        <taxon>Eukaryota</taxon>
        <taxon>Viridiplantae</taxon>
        <taxon>Streptophyta</taxon>
        <taxon>Embryophyta</taxon>
        <taxon>Tracheophyta</taxon>
        <taxon>Spermatophyta</taxon>
        <taxon>Magnoliopsida</taxon>
        <taxon>eudicotyledons</taxon>
        <taxon>Gunneridae</taxon>
        <taxon>Pentapetalae</taxon>
        <taxon>Caryophyllales</taxon>
        <taxon>Nepenthaceae</taxon>
        <taxon>Nepenthes</taxon>
    </lineage>
</organism>
<keyword evidence="3" id="KW-1185">Reference proteome</keyword>
<reference evidence="2" key="1">
    <citation type="submission" date="2023-05" db="EMBL/GenBank/DDBJ databases">
        <title>Nepenthes gracilis genome sequencing.</title>
        <authorList>
            <person name="Fukushima K."/>
        </authorList>
    </citation>
    <scope>NUCLEOTIDE SEQUENCE</scope>
    <source>
        <strain evidence="2">SING2019-196</strain>
    </source>
</reference>
<protein>
    <submittedName>
        <fullName evidence="2">Uncharacterized protein</fullName>
    </submittedName>
</protein>
<proteinExistence type="predicted"/>
<dbReference type="EMBL" id="BSYO01000010">
    <property type="protein sequence ID" value="GMH11110.1"/>
    <property type="molecule type" value="Genomic_DNA"/>
</dbReference>
<comment type="caution">
    <text evidence="2">The sequence shown here is derived from an EMBL/GenBank/DDBJ whole genome shotgun (WGS) entry which is preliminary data.</text>
</comment>
<feature type="signal peptide" evidence="1">
    <location>
        <begin position="1"/>
        <end position="21"/>
    </location>
</feature>
<sequence length="102" mass="11386">MSNHKPFLLFLYVLLQDLVWDCHRSCLSSRLRIGWQGSSGPVLERKGTIQYSIDCFQGDIGGFGALYLTYAEQCGLQKEENYGPYAGRVPSGSHKDCLHGIS</sequence>
<evidence type="ECO:0000256" key="1">
    <source>
        <dbReference type="SAM" id="SignalP"/>
    </source>
</evidence>
<feature type="chain" id="PRO_5042215047" evidence="1">
    <location>
        <begin position="22"/>
        <end position="102"/>
    </location>
</feature>